<comment type="subcellular location">
    <subcellularLocation>
        <location evidence="1 9">Cell membrane</location>
        <topology evidence="1">Multi-pass membrane protein</topology>
    </subcellularLocation>
    <subcellularLocation>
        <location evidence="9">Bacterial flagellum basal body</location>
    </subcellularLocation>
</comment>
<dbReference type="PRINTS" id="PR00952">
    <property type="entry name" value="TYPE3IMQPROT"/>
</dbReference>
<proteinExistence type="inferred from homology"/>
<organism evidence="10 11">
    <name type="scientific">Candidatus Odyssella acanthamoebae</name>
    <dbReference type="NCBI Taxonomy" id="91604"/>
    <lineage>
        <taxon>Bacteria</taxon>
        <taxon>Pseudomonadati</taxon>
        <taxon>Pseudomonadota</taxon>
        <taxon>Alphaproteobacteria</taxon>
        <taxon>Holosporales</taxon>
        <taxon>Candidatus Paracaedibacteraceae</taxon>
        <taxon>Candidatus Odyssella</taxon>
    </lineage>
</organism>
<dbReference type="AlphaFoldDB" id="A0A077ARM4"/>
<comment type="similarity">
    <text evidence="2 9">Belongs to the FliQ/MopD/SpaQ family.</text>
</comment>
<protein>
    <recommendedName>
        <fullName evidence="3 9">Flagellar biosynthetic protein FliQ</fullName>
    </recommendedName>
</protein>
<dbReference type="PIRSF" id="PIRSF004669">
    <property type="entry name" value="FliQ"/>
    <property type="match status" value="1"/>
</dbReference>
<evidence type="ECO:0000256" key="6">
    <source>
        <dbReference type="ARBA" id="ARBA00022989"/>
    </source>
</evidence>
<evidence type="ECO:0000256" key="7">
    <source>
        <dbReference type="ARBA" id="ARBA00023136"/>
    </source>
</evidence>
<dbReference type="GO" id="GO:0005886">
    <property type="term" value="C:plasma membrane"/>
    <property type="evidence" value="ECO:0007669"/>
    <property type="project" value="UniProtKB-SubCell"/>
</dbReference>
<dbReference type="GO" id="GO:0009425">
    <property type="term" value="C:bacterial-type flagellum basal body"/>
    <property type="evidence" value="ECO:0007669"/>
    <property type="project" value="UniProtKB-SubCell"/>
</dbReference>
<dbReference type="InterPro" id="IPR006305">
    <property type="entry name" value="FliQ"/>
</dbReference>
<dbReference type="STRING" id="91604.ID47_02520"/>
<dbReference type="HOGENOM" id="CLU_164516_0_1_5"/>
<feature type="transmembrane region" description="Helical" evidence="9">
    <location>
        <begin position="20"/>
        <end position="44"/>
    </location>
</feature>
<evidence type="ECO:0000256" key="8">
    <source>
        <dbReference type="ARBA" id="ARBA00023143"/>
    </source>
</evidence>
<keyword evidence="10" id="KW-0966">Cell projection</keyword>
<evidence type="ECO:0000256" key="3">
    <source>
        <dbReference type="ARBA" id="ARBA00021718"/>
    </source>
</evidence>
<gene>
    <name evidence="9" type="primary">fliQ</name>
    <name evidence="10" type="ORF">ID47_02520</name>
</gene>
<keyword evidence="4 9" id="KW-1003">Cell membrane</keyword>
<reference evidence="10 11" key="1">
    <citation type="submission" date="2014-07" db="EMBL/GenBank/DDBJ databases">
        <title>Comparative genomic insights into amoeba endosymbionts belonging to the families of Holosporaceae and Candidatus Midichloriaceae within Rickettsiales.</title>
        <authorList>
            <person name="Wang Z."/>
            <person name="Wu M."/>
        </authorList>
    </citation>
    <scope>NUCLEOTIDE SEQUENCE [LARGE SCALE GENOMIC DNA]</scope>
    <source>
        <strain evidence="10">PRA3</strain>
    </source>
</reference>
<keyword evidence="5 9" id="KW-0812">Transmembrane</keyword>
<dbReference type="KEGG" id="paca:ID47_02520"/>
<sequence>MTPELVLEILDHSMIALVKLSLPMLLTGLVVGIVISIFQALTQIQETTLTFVPKMIALFIVLAFCMPFIGATLSSLTMELYSHIVDRQ</sequence>
<evidence type="ECO:0000313" key="10">
    <source>
        <dbReference type="EMBL" id="AIK95852.1"/>
    </source>
</evidence>
<dbReference type="eggNOG" id="COG1987">
    <property type="taxonomic scope" value="Bacteria"/>
</dbReference>
<dbReference type="PANTHER" id="PTHR34040:SF2">
    <property type="entry name" value="FLAGELLAR BIOSYNTHETIC PROTEIN FLIQ"/>
    <property type="match status" value="1"/>
</dbReference>
<keyword evidence="11" id="KW-1185">Reference proteome</keyword>
<dbReference type="Proteomes" id="UP000028926">
    <property type="component" value="Chromosome"/>
</dbReference>
<evidence type="ECO:0000256" key="2">
    <source>
        <dbReference type="ARBA" id="ARBA00006156"/>
    </source>
</evidence>
<feature type="transmembrane region" description="Helical" evidence="9">
    <location>
        <begin position="56"/>
        <end position="78"/>
    </location>
</feature>
<evidence type="ECO:0000256" key="4">
    <source>
        <dbReference type="ARBA" id="ARBA00022475"/>
    </source>
</evidence>
<keyword evidence="8 9" id="KW-0975">Bacterial flagellum</keyword>
<evidence type="ECO:0000313" key="11">
    <source>
        <dbReference type="Proteomes" id="UP000028926"/>
    </source>
</evidence>
<dbReference type="RefSeq" id="WP_038463437.1">
    <property type="nucleotide sequence ID" value="NZ_CP008941.1"/>
</dbReference>
<dbReference type="Pfam" id="PF01313">
    <property type="entry name" value="Bac_export_3"/>
    <property type="match status" value="1"/>
</dbReference>
<keyword evidence="7 9" id="KW-0472">Membrane</keyword>
<name>A0A077ARM4_9PROT</name>
<dbReference type="GO" id="GO:0044780">
    <property type="term" value="P:bacterial-type flagellum assembly"/>
    <property type="evidence" value="ECO:0007669"/>
    <property type="project" value="InterPro"/>
</dbReference>
<dbReference type="PANTHER" id="PTHR34040">
    <property type="entry name" value="FLAGELLAR BIOSYNTHETIC PROTEIN FLIQ"/>
    <property type="match status" value="1"/>
</dbReference>
<dbReference type="EMBL" id="CP008941">
    <property type="protein sequence ID" value="AIK95852.1"/>
    <property type="molecule type" value="Genomic_DNA"/>
</dbReference>
<dbReference type="InterPro" id="IPR002191">
    <property type="entry name" value="Bac_export_3"/>
</dbReference>
<dbReference type="NCBIfam" id="TIGR01402">
    <property type="entry name" value="fliQ"/>
    <property type="match status" value="1"/>
</dbReference>
<keyword evidence="10" id="KW-0282">Flagellum</keyword>
<comment type="function">
    <text evidence="9">Role in flagellar biosynthesis.</text>
</comment>
<evidence type="ECO:0000256" key="1">
    <source>
        <dbReference type="ARBA" id="ARBA00004651"/>
    </source>
</evidence>
<dbReference type="OrthoDB" id="9806440at2"/>
<dbReference type="GO" id="GO:0009306">
    <property type="term" value="P:protein secretion"/>
    <property type="evidence" value="ECO:0007669"/>
    <property type="project" value="InterPro"/>
</dbReference>
<evidence type="ECO:0000256" key="5">
    <source>
        <dbReference type="ARBA" id="ARBA00022692"/>
    </source>
</evidence>
<accession>A0A077ARM4</accession>
<evidence type="ECO:0000256" key="9">
    <source>
        <dbReference type="RuleBase" id="RU364090"/>
    </source>
</evidence>
<keyword evidence="6 9" id="KW-1133">Transmembrane helix</keyword>
<keyword evidence="10" id="KW-0969">Cilium</keyword>